<name>A0A5J6PRD4_9NEIS</name>
<evidence type="ECO:0000313" key="1">
    <source>
        <dbReference type="EMBL" id="QEY25298.1"/>
    </source>
</evidence>
<dbReference type="AlphaFoldDB" id="A0A5J6PRD4"/>
<protein>
    <submittedName>
        <fullName evidence="1">Uncharacterized protein</fullName>
    </submittedName>
</protein>
<proteinExistence type="predicted"/>
<gene>
    <name evidence="1" type="ORF">D0T92_01240</name>
</gene>
<dbReference type="KEGG" id="nzl:D0T92_01240"/>
<dbReference type="RefSeq" id="WP_151049450.1">
    <property type="nucleotide sequence ID" value="NZ_CP031700.1"/>
</dbReference>
<organism evidence="1 2">
    <name type="scientific">Neisseria zalophi</name>
    <dbReference type="NCBI Taxonomy" id="640030"/>
    <lineage>
        <taxon>Bacteria</taxon>
        <taxon>Pseudomonadati</taxon>
        <taxon>Pseudomonadota</taxon>
        <taxon>Betaproteobacteria</taxon>
        <taxon>Neisseriales</taxon>
        <taxon>Neisseriaceae</taxon>
        <taxon>Neisseria</taxon>
    </lineage>
</organism>
<reference evidence="1 2" key="1">
    <citation type="submission" date="2018-08" db="EMBL/GenBank/DDBJ databases">
        <title>Neisseria zalophi ATCC BAA-2455 complete genome.</title>
        <authorList>
            <person name="Veseli I.A."/>
            <person name="Buttler R."/>
            <person name="Mascarenhas dos Santos A.C."/>
            <person name="Pombert J.-F."/>
        </authorList>
    </citation>
    <scope>NUCLEOTIDE SEQUENCE [LARGE SCALE GENOMIC DNA]</scope>
    <source>
        <strain evidence="1 2">ATCC BAA-2455</strain>
    </source>
</reference>
<dbReference type="OrthoDB" id="9909024at2"/>
<dbReference type="EMBL" id="CP031700">
    <property type="protein sequence ID" value="QEY25298.1"/>
    <property type="molecule type" value="Genomic_DNA"/>
</dbReference>
<accession>A0A5J6PRD4</accession>
<sequence length="128" mass="14751">MQNKKLMLIILFILSACHSEKNQYGNWSQYEEDGPSKRHSHSVIRNEHNGSYVGIVKTENGLSAVGITNGIINPETRIGIQFDERNNKIQYISISERSTQNNQTIDITTFLEKKDNVWKLREEKSIID</sequence>
<evidence type="ECO:0000313" key="2">
    <source>
        <dbReference type="Proteomes" id="UP000325713"/>
    </source>
</evidence>
<keyword evidence="2" id="KW-1185">Reference proteome</keyword>
<dbReference type="Proteomes" id="UP000325713">
    <property type="component" value="Chromosome"/>
</dbReference>
<dbReference type="PROSITE" id="PS51257">
    <property type="entry name" value="PROKAR_LIPOPROTEIN"/>
    <property type="match status" value="1"/>
</dbReference>